<evidence type="ECO:0000313" key="3">
    <source>
        <dbReference type="Proteomes" id="UP000827889"/>
    </source>
</evidence>
<organism evidence="3 4">
    <name type="scientific">Rhodamnia argentea</name>
    <dbReference type="NCBI Taxonomy" id="178133"/>
    <lineage>
        <taxon>Eukaryota</taxon>
        <taxon>Viridiplantae</taxon>
        <taxon>Streptophyta</taxon>
        <taxon>Embryophyta</taxon>
        <taxon>Tracheophyta</taxon>
        <taxon>Spermatophyta</taxon>
        <taxon>Magnoliopsida</taxon>
        <taxon>eudicotyledons</taxon>
        <taxon>Gunneridae</taxon>
        <taxon>Pentapetalae</taxon>
        <taxon>rosids</taxon>
        <taxon>malvids</taxon>
        <taxon>Myrtales</taxon>
        <taxon>Myrtaceae</taxon>
        <taxon>Myrtoideae</taxon>
        <taxon>Myrteae</taxon>
        <taxon>Australasian group</taxon>
        <taxon>Rhodamnia</taxon>
    </lineage>
</organism>
<name>A0ABM3HGJ3_9MYRT</name>
<feature type="domain" description="Disease resistance protein At4g27190-like leucine-rich repeats" evidence="2">
    <location>
        <begin position="2"/>
        <end position="147"/>
    </location>
</feature>
<dbReference type="InterPro" id="IPR050905">
    <property type="entry name" value="Plant_NBS-LRR"/>
</dbReference>
<dbReference type="GeneID" id="125315312"/>
<proteinExistence type="predicted"/>
<keyword evidence="1" id="KW-0611">Plant defense</keyword>
<dbReference type="Pfam" id="PF23247">
    <property type="entry name" value="LRR_RPS2"/>
    <property type="match status" value="2"/>
</dbReference>
<protein>
    <submittedName>
        <fullName evidence="4">Uncharacterized protein LOC125315312</fullName>
    </submittedName>
</protein>
<keyword evidence="3" id="KW-1185">Reference proteome</keyword>
<dbReference type="Proteomes" id="UP000827889">
    <property type="component" value="Chromosome 5"/>
</dbReference>
<gene>
    <name evidence="4" type="primary">LOC125315312</name>
</gene>
<dbReference type="RefSeq" id="XP_048135720.1">
    <property type="nucleotide sequence ID" value="XM_048279763.1"/>
</dbReference>
<dbReference type="PANTHER" id="PTHR33463:SF203">
    <property type="entry name" value="AAA+ ATPASE DOMAIN-CONTAINING PROTEIN"/>
    <property type="match status" value="1"/>
</dbReference>
<dbReference type="InterPro" id="IPR057135">
    <property type="entry name" value="At4g27190-like_LRR"/>
</dbReference>
<evidence type="ECO:0000256" key="1">
    <source>
        <dbReference type="ARBA" id="ARBA00022821"/>
    </source>
</evidence>
<dbReference type="InterPro" id="IPR032675">
    <property type="entry name" value="LRR_dom_sf"/>
</dbReference>
<feature type="domain" description="Disease resistance protein At4g27190-like leucine-rich repeats" evidence="2">
    <location>
        <begin position="233"/>
        <end position="299"/>
    </location>
</feature>
<evidence type="ECO:0000313" key="4">
    <source>
        <dbReference type="RefSeq" id="XP_048135720.1"/>
    </source>
</evidence>
<dbReference type="SUPFAM" id="SSF52047">
    <property type="entry name" value="RNI-like"/>
    <property type="match status" value="1"/>
</dbReference>
<sequence>MRLSEFPELIEKWHGELIPIKPSWQLESLVVDKCRSFTNAIPSRLIPVLNEVQRLRVRDCESLEEVFNLEGLEGVRSTRLLPFLRHLDLANLPKLRRIWNNHLQGTLRFDMIISLTLYKCSNLRHAFTPSMARCVANLWRMEIKECDQMEEAIAEEEGQGSAVEKITFPNLYRMKLECLPNMTNFLSGKNHQLECPKLKELSIAYCPKMRSLTRQPLMEIDHRTPSLFTSQVQFPKLELIFLSHMENLSKIWTDSPRDTLNFEHLREVKVENCKSLENLFPHWVAASLNQLEKLRVEFCAIKEIVTSGDNNPHSTTAQVLFPQLTSPVFHDMPRLESFCPDLPTLNWPFLEELRVTHCDKPNMFPLVETMNKWPRRDDHQDISNQEIHSSFEKV</sequence>
<dbReference type="PANTHER" id="PTHR33463">
    <property type="entry name" value="NB-ARC DOMAIN-CONTAINING PROTEIN-RELATED"/>
    <property type="match status" value="1"/>
</dbReference>
<evidence type="ECO:0000259" key="2">
    <source>
        <dbReference type="Pfam" id="PF23247"/>
    </source>
</evidence>
<reference evidence="4" key="1">
    <citation type="submission" date="2025-08" db="UniProtKB">
        <authorList>
            <consortium name="RefSeq"/>
        </authorList>
    </citation>
    <scope>IDENTIFICATION</scope>
    <source>
        <tissue evidence="4">Leaf</tissue>
    </source>
</reference>
<dbReference type="Gene3D" id="3.80.10.10">
    <property type="entry name" value="Ribonuclease Inhibitor"/>
    <property type="match status" value="2"/>
</dbReference>
<accession>A0ABM3HGJ3</accession>